<accession>A0A7I9ZFZ7</accession>
<dbReference type="InterPro" id="IPR027417">
    <property type="entry name" value="P-loop_NTPase"/>
</dbReference>
<sequence>MLTISRLSRWSIGYYNDTANQARQASMDRQAAGGGLGEYYSEGDTRVPTWVVVGDKATVGEATGLDGAALDGGFADTEVAARWLDDGVTPNGEAGRAFGTNGVHGFDLMFAAPKSVSLLRSLTDDVAEKVMQNAHVKAVEAAMTYLHEHAGYTRVHNPLTSNKDLQRLPGLVAIAYQHETSRCGDPHLHTHVIVPNRQVRADGRLVSIDSKSLYHEAKAAGIIYQATLRHELHAERGFEWQPVDEHSGMAEIEGVTAASIKAWSQRSTRLREWAKDNLVVVDGEPTAAQLATAQKATRPTKPEQLAWDELKAMWRADARGLDLDRDAHFAAREARRAQARTPLDRARIAHMAARIDKAAFTRADMVEIVGAQLPVGAVGEPRALIEAFVDDVGVRISAPREAHHREGHEKYTVDAIMLEESRILDMVDTSDNRSRLDVRAADLGDLSADQERAIRNIAVSPFLVQPLQAPAGAGKTHSLKALRAAAHRANKEVLVLAPTGKAVDEAMQEEAGDRGLTVAKALKLIEDNNLAIDRRTVVVVDEASMVGTPELKKLLSAAVAGRAKMVLVGDPYQLAPVKARGGMFEHLCGDLPWSQRLGEVWRMRSAEERDASLALRSGHGNRLRKAVGWYRSHGRLHTGDPIAMAKDAGDAYLADRAAGKDSLMVCDSWEMADALNQRVHNALVGDGPSVRAARDQRIAVGDIIISRENDISIPVHPGAEHPVGQAVDQVRNGNRWRVAGIDEKTNRVAAERLTDKARVVFDGDYLRQNVTLGYAVTVHSAQGVTVGNKTTPGVCHSILADTSSRAMAYVGMTRAKDENHAYVYQRISGEADHEHSRLVAGADIHVLRRGNKWAAAHHFRTILANDDRPRTMHAEAERTERDLLPQPVSDLLIAQEQRRSARSAVWREHSAAGRAAAAAYQRMATVAETVAERDRDRGRDIDGLEL</sequence>
<keyword evidence="2" id="KW-0067">ATP-binding</keyword>
<name>A0A7I9ZFZ7_9MYCO</name>
<dbReference type="Pfam" id="PF08751">
    <property type="entry name" value="TrwC"/>
    <property type="match status" value="1"/>
</dbReference>
<evidence type="ECO:0000256" key="1">
    <source>
        <dbReference type="ARBA" id="ARBA00022741"/>
    </source>
</evidence>
<dbReference type="PANTHER" id="PTHR43788">
    <property type="entry name" value="DNA2/NAM7 HELICASE FAMILY MEMBER"/>
    <property type="match status" value="1"/>
</dbReference>
<evidence type="ECO:0000313" key="5">
    <source>
        <dbReference type="Proteomes" id="UP000465304"/>
    </source>
</evidence>
<dbReference type="SUPFAM" id="SSF52540">
    <property type="entry name" value="P-loop containing nucleoside triphosphate hydrolases"/>
    <property type="match status" value="2"/>
</dbReference>
<reference evidence="4 5" key="1">
    <citation type="journal article" date="2019" name="Emerg. Microbes Infect.">
        <title>Comprehensive subspecies identification of 175 nontuberculous mycobacteria species based on 7547 genomic profiles.</title>
        <authorList>
            <person name="Matsumoto Y."/>
            <person name="Kinjo T."/>
            <person name="Motooka D."/>
            <person name="Nabeya D."/>
            <person name="Jung N."/>
            <person name="Uechi K."/>
            <person name="Horii T."/>
            <person name="Iida T."/>
            <person name="Fujita J."/>
            <person name="Nakamura S."/>
        </authorList>
    </citation>
    <scope>NUCLEOTIDE SEQUENCE [LARGE SCALE GENOMIC DNA]</scope>
    <source>
        <strain evidence="4 5">JCM 30996</strain>
    </source>
</reference>
<dbReference type="InterPro" id="IPR014862">
    <property type="entry name" value="TrwC"/>
</dbReference>
<dbReference type="CDD" id="cd18809">
    <property type="entry name" value="SF1_C_RecD"/>
    <property type="match status" value="1"/>
</dbReference>
<dbReference type="InterPro" id="IPR018247">
    <property type="entry name" value="EF_Hand_1_Ca_BS"/>
</dbReference>
<evidence type="ECO:0000256" key="2">
    <source>
        <dbReference type="ARBA" id="ARBA00022840"/>
    </source>
</evidence>
<dbReference type="Pfam" id="PF13604">
    <property type="entry name" value="AAA_30"/>
    <property type="match status" value="1"/>
</dbReference>
<dbReference type="Gene3D" id="3.40.50.300">
    <property type="entry name" value="P-loop containing nucleotide triphosphate hydrolases"/>
    <property type="match status" value="2"/>
</dbReference>
<comment type="caution">
    <text evidence="4">The sequence shown here is derived from an EMBL/GenBank/DDBJ whole genome shotgun (WGS) entry which is preliminary data.</text>
</comment>
<dbReference type="Proteomes" id="UP000465304">
    <property type="component" value="Unassembled WGS sequence"/>
</dbReference>
<dbReference type="PROSITE" id="PS00018">
    <property type="entry name" value="EF_HAND_1"/>
    <property type="match status" value="1"/>
</dbReference>
<dbReference type="SUPFAM" id="SSF55464">
    <property type="entry name" value="Origin of replication-binding domain, RBD-like"/>
    <property type="match status" value="1"/>
</dbReference>
<dbReference type="CDD" id="cd17933">
    <property type="entry name" value="DEXSc_RecD-like"/>
    <property type="match status" value="1"/>
</dbReference>
<feature type="domain" description="TrwC relaxase" evidence="3">
    <location>
        <begin position="23"/>
        <end position="319"/>
    </location>
</feature>
<dbReference type="GO" id="GO:0005524">
    <property type="term" value="F:ATP binding"/>
    <property type="evidence" value="ECO:0007669"/>
    <property type="project" value="UniProtKB-KW"/>
</dbReference>
<keyword evidence="5" id="KW-1185">Reference proteome</keyword>
<dbReference type="InterPro" id="IPR050534">
    <property type="entry name" value="Coronavir_polyprotein_1ab"/>
</dbReference>
<dbReference type="RefSeq" id="WP_163886421.1">
    <property type="nucleotide sequence ID" value="NZ_BLLB01000001.1"/>
</dbReference>
<dbReference type="PANTHER" id="PTHR43788:SF6">
    <property type="entry name" value="DNA HELICASE B"/>
    <property type="match status" value="1"/>
</dbReference>
<evidence type="ECO:0000259" key="3">
    <source>
        <dbReference type="Pfam" id="PF08751"/>
    </source>
</evidence>
<dbReference type="AlphaFoldDB" id="A0A7I9ZFZ7"/>
<evidence type="ECO:0000313" key="4">
    <source>
        <dbReference type="EMBL" id="GFG99517.1"/>
    </source>
</evidence>
<dbReference type="EMBL" id="BLLB01000001">
    <property type="protein sequence ID" value="GFG99517.1"/>
    <property type="molecule type" value="Genomic_DNA"/>
</dbReference>
<dbReference type="GO" id="GO:0003678">
    <property type="term" value="F:DNA helicase activity"/>
    <property type="evidence" value="ECO:0007669"/>
    <property type="project" value="UniProtKB-ARBA"/>
</dbReference>
<organism evidence="4 5">
    <name type="scientific">Mycolicibacterium hippocampi</name>
    <dbReference type="NCBI Taxonomy" id="659824"/>
    <lineage>
        <taxon>Bacteria</taxon>
        <taxon>Bacillati</taxon>
        <taxon>Actinomycetota</taxon>
        <taxon>Actinomycetes</taxon>
        <taxon>Mycobacteriales</taxon>
        <taxon>Mycobacteriaceae</taxon>
        <taxon>Mycolicibacterium</taxon>
    </lineage>
</organism>
<proteinExistence type="predicted"/>
<gene>
    <name evidence="4" type="ORF">MHIP_00010</name>
</gene>
<keyword evidence="1" id="KW-0547">Nucleotide-binding</keyword>
<protein>
    <submittedName>
        <fullName evidence="4">TraA/ATP-dependent exoDNAse/relaxase</fullName>
    </submittedName>
</protein>
<dbReference type="NCBIfam" id="NF041492">
    <property type="entry name" value="MobF"/>
    <property type="match status" value="1"/>
</dbReference>